<name>A0A2G4SYJ8_RHIZD</name>
<keyword evidence="2" id="KW-1185">Reference proteome</keyword>
<protein>
    <submittedName>
        <fullName evidence="1">Uncharacterized protein</fullName>
    </submittedName>
</protein>
<reference evidence="1 2" key="1">
    <citation type="journal article" date="2016" name="Proc. Natl. Acad. Sci. U.S.A.">
        <title>Lipid metabolic changes in an early divergent fungus govern the establishment of a mutualistic symbiosis with endobacteria.</title>
        <authorList>
            <person name="Lastovetsky O.A."/>
            <person name="Gaspar M.L."/>
            <person name="Mondo S.J."/>
            <person name="LaButti K.M."/>
            <person name="Sandor L."/>
            <person name="Grigoriev I.V."/>
            <person name="Henry S.A."/>
            <person name="Pawlowska T.E."/>
        </authorList>
    </citation>
    <scope>NUCLEOTIDE SEQUENCE [LARGE SCALE GENOMIC DNA]</scope>
    <source>
        <strain evidence="1 2">ATCC 52813</strain>
    </source>
</reference>
<organism evidence="1 2">
    <name type="scientific">Rhizopus microsporus ATCC 52813</name>
    <dbReference type="NCBI Taxonomy" id="1340429"/>
    <lineage>
        <taxon>Eukaryota</taxon>
        <taxon>Fungi</taxon>
        <taxon>Fungi incertae sedis</taxon>
        <taxon>Mucoromycota</taxon>
        <taxon>Mucoromycotina</taxon>
        <taxon>Mucoromycetes</taxon>
        <taxon>Mucorales</taxon>
        <taxon>Mucorineae</taxon>
        <taxon>Rhizopodaceae</taxon>
        <taxon>Rhizopus</taxon>
    </lineage>
</organism>
<evidence type="ECO:0000313" key="1">
    <source>
        <dbReference type="EMBL" id="PHZ13873.1"/>
    </source>
</evidence>
<dbReference type="RefSeq" id="XP_023467581.1">
    <property type="nucleotide sequence ID" value="XM_023608434.1"/>
</dbReference>
<accession>A0A2G4SYJ8</accession>
<gene>
    <name evidence="1" type="ORF">RHIMIDRAFT_235868</name>
</gene>
<dbReference type="Proteomes" id="UP000242254">
    <property type="component" value="Unassembled WGS sequence"/>
</dbReference>
<dbReference type="AlphaFoldDB" id="A0A2G4SYJ8"/>
<proteinExistence type="predicted"/>
<dbReference type="GeneID" id="35439424"/>
<sequence>MNHEQVWRELCINAFNNQTEANDFVLFVEGCKTATDNGYAWTTQRPDYQQLLCNIGCSNGAEHTFTLPSETFAQLAQIKREARTEWHRRRQEELKTHLKKTLAEIHPLSDLTQTQRLALIKEFVNAHKTDLGSVPFISGLRGLLKYQLAHKDRLAEWSLSEYILTQNNEEAIEAYVRLLKGILCMQLVYQDEIETNESIVIDIEEHQETLLWRMNPNLSNGAIRDILYSLPSSSVDNTSYRLSDIPRQKEQSVLEWIIQWLTHCLSFLPQIKT</sequence>
<evidence type="ECO:0000313" key="2">
    <source>
        <dbReference type="Proteomes" id="UP000242254"/>
    </source>
</evidence>
<dbReference type="EMBL" id="KZ303846">
    <property type="protein sequence ID" value="PHZ13873.1"/>
    <property type="molecule type" value="Genomic_DNA"/>
</dbReference>